<organism evidence="3 4">
    <name type="scientific">Chitinophaga horti</name>
    <dbReference type="NCBI Taxonomy" id="2920382"/>
    <lineage>
        <taxon>Bacteria</taxon>
        <taxon>Pseudomonadati</taxon>
        <taxon>Bacteroidota</taxon>
        <taxon>Chitinophagia</taxon>
        <taxon>Chitinophagales</taxon>
        <taxon>Chitinophagaceae</taxon>
        <taxon>Chitinophaga</taxon>
    </lineage>
</organism>
<dbReference type="Gene3D" id="3.30.530.20">
    <property type="match status" value="1"/>
</dbReference>
<keyword evidence="4" id="KW-1185">Reference proteome</keyword>
<evidence type="ECO:0000313" key="4">
    <source>
        <dbReference type="Proteomes" id="UP001162741"/>
    </source>
</evidence>
<dbReference type="Pfam" id="PF08327">
    <property type="entry name" value="AHSA1"/>
    <property type="match status" value="1"/>
</dbReference>
<dbReference type="CDD" id="cd08897">
    <property type="entry name" value="SRPBCC_CalC_Aha1-like_4"/>
    <property type="match status" value="1"/>
</dbReference>
<evidence type="ECO:0000259" key="2">
    <source>
        <dbReference type="Pfam" id="PF08327"/>
    </source>
</evidence>
<dbReference type="Proteomes" id="UP001162741">
    <property type="component" value="Chromosome"/>
</dbReference>
<accession>A0ABY6J7R7</accession>
<name>A0ABY6J7R7_9BACT</name>
<dbReference type="InterPro" id="IPR023393">
    <property type="entry name" value="START-like_dom_sf"/>
</dbReference>
<comment type="similarity">
    <text evidence="1">Belongs to the AHA1 family.</text>
</comment>
<evidence type="ECO:0000256" key="1">
    <source>
        <dbReference type="ARBA" id="ARBA00006817"/>
    </source>
</evidence>
<proteinExistence type="inferred from homology"/>
<dbReference type="RefSeq" id="WP_264282134.1">
    <property type="nucleotide sequence ID" value="NZ_CP107006.1"/>
</dbReference>
<dbReference type="InterPro" id="IPR013538">
    <property type="entry name" value="ASHA1/2-like_C"/>
</dbReference>
<dbReference type="SUPFAM" id="SSF55961">
    <property type="entry name" value="Bet v1-like"/>
    <property type="match status" value="1"/>
</dbReference>
<gene>
    <name evidence="3" type="ORF">MKQ68_03695</name>
</gene>
<feature type="domain" description="Activator of Hsp90 ATPase homologue 1/2-like C-terminal" evidence="2">
    <location>
        <begin position="16"/>
        <end position="139"/>
    </location>
</feature>
<reference evidence="3" key="1">
    <citation type="submission" date="2022-10" db="EMBL/GenBank/DDBJ databases">
        <title>Chitinophaga sp. nov., isolated from soil.</title>
        <authorList>
            <person name="Jeon C.O."/>
        </authorList>
    </citation>
    <scope>NUCLEOTIDE SEQUENCE</scope>
    <source>
        <strain evidence="3">R8</strain>
    </source>
</reference>
<dbReference type="EMBL" id="CP107006">
    <property type="protein sequence ID" value="UYQ94194.1"/>
    <property type="molecule type" value="Genomic_DNA"/>
</dbReference>
<evidence type="ECO:0000313" key="3">
    <source>
        <dbReference type="EMBL" id="UYQ94194.1"/>
    </source>
</evidence>
<protein>
    <submittedName>
        <fullName evidence="3">SRPBCC family protein</fullName>
    </submittedName>
</protein>
<sequence length="142" mass="16125">MENNTRTKVTIESTINAPVAKVWQYWNEPEHIKQWAFASPEWHAPQATNDLREGGTFTTRMEAKDGSFGFDFGGEYTSVAEHKVIAYKMADGREVKTTFEQQGDKTHVVEVFDAEDQNPVEMQQAGWQAILDNFKAHVESGK</sequence>